<name>A0A2P2C1M9_9ZZZZ</name>
<evidence type="ECO:0000313" key="1">
    <source>
        <dbReference type="EMBL" id="CUR55901.1"/>
    </source>
</evidence>
<protein>
    <submittedName>
        <fullName evidence="1">Putative Anti-sigma factor</fullName>
    </submittedName>
</protein>
<gene>
    <name evidence="1" type="ORF">NOCA2310060</name>
</gene>
<proteinExistence type="predicted"/>
<sequence>MDQTMRSDVSLRLPADSAYVSVLRTAASGLAARANFTIEDIEDFRMAINEACSLLLPMADADSDLTADFYLVPRSITASVEVTSSSPTPTEPSDWAWQVLSALTADASQRVEHGRVTVSLTMHSAVDG</sequence>
<accession>A0A2P2C1M9</accession>
<dbReference type="Gene3D" id="3.30.565.10">
    <property type="entry name" value="Histidine kinase-like ATPase, C-terminal domain"/>
    <property type="match status" value="1"/>
</dbReference>
<reference evidence="1" key="1">
    <citation type="submission" date="2015-08" db="EMBL/GenBank/DDBJ databases">
        <authorList>
            <person name="Babu N.S."/>
            <person name="Beckwith C.J."/>
            <person name="Beseler K.G."/>
            <person name="Brison A."/>
            <person name="Carone J.V."/>
            <person name="Caskin T.P."/>
            <person name="Diamond M."/>
            <person name="Durham M.E."/>
            <person name="Foxe J.M."/>
            <person name="Go M."/>
            <person name="Henderson B.A."/>
            <person name="Jones I.B."/>
            <person name="McGettigan J.A."/>
            <person name="Micheletti S.J."/>
            <person name="Nasrallah M.E."/>
            <person name="Ortiz D."/>
            <person name="Piller C.R."/>
            <person name="Privatt S.R."/>
            <person name="Schneider S.L."/>
            <person name="Sharp S."/>
            <person name="Smith T.C."/>
            <person name="Stanton J.D."/>
            <person name="Ullery H.E."/>
            <person name="Wilson R.J."/>
            <person name="Serrano M.G."/>
            <person name="Buck G."/>
            <person name="Lee V."/>
            <person name="Wang Y."/>
            <person name="Carvalho R."/>
            <person name="Voegtly L."/>
            <person name="Shi R."/>
            <person name="Duckworth R."/>
            <person name="Johnson A."/>
            <person name="Loviza R."/>
            <person name="Walstead R."/>
            <person name="Shah Z."/>
            <person name="Kiflezghi M."/>
            <person name="Wade K."/>
            <person name="Ball S.L."/>
            <person name="Bradley K.W."/>
            <person name="Asai D.J."/>
            <person name="Bowman C.A."/>
            <person name="Russell D.A."/>
            <person name="Pope W.H."/>
            <person name="Jacobs-Sera D."/>
            <person name="Hendrix R.W."/>
            <person name="Hatfull G.F."/>
        </authorList>
    </citation>
    <scope>NUCLEOTIDE SEQUENCE</scope>
</reference>
<organism evidence="1">
    <name type="scientific">metagenome</name>
    <dbReference type="NCBI Taxonomy" id="256318"/>
    <lineage>
        <taxon>unclassified sequences</taxon>
        <taxon>metagenomes</taxon>
    </lineage>
</organism>
<dbReference type="InterPro" id="IPR036890">
    <property type="entry name" value="HATPase_C_sf"/>
</dbReference>
<dbReference type="EMBL" id="CZKA01000025">
    <property type="protein sequence ID" value="CUR55901.1"/>
    <property type="molecule type" value="Genomic_DNA"/>
</dbReference>
<dbReference type="AlphaFoldDB" id="A0A2P2C1M9"/>